<dbReference type="GO" id="GO:0030246">
    <property type="term" value="F:carbohydrate binding"/>
    <property type="evidence" value="ECO:0007669"/>
    <property type="project" value="InterPro"/>
</dbReference>
<organism evidence="2 3">
    <name type="scientific">Pseudoalteromonas rubra</name>
    <dbReference type="NCBI Taxonomy" id="43658"/>
    <lineage>
        <taxon>Bacteria</taxon>
        <taxon>Pseudomonadati</taxon>
        <taxon>Pseudomonadota</taxon>
        <taxon>Gammaproteobacteria</taxon>
        <taxon>Alteromonadales</taxon>
        <taxon>Pseudoalteromonadaceae</taxon>
        <taxon>Pseudoalteromonas</taxon>
    </lineage>
</organism>
<dbReference type="InterPro" id="IPR041371">
    <property type="entry name" value="GH92_N"/>
</dbReference>
<dbReference type="Gene3D" id="2.70.98.10">
    <property type="match status" value="1"/>
</dbReference>
<dbReference type="InterPro" id="IPR014718">
    <property type="entry name" value="GH-type_carb-bd"/>
</dbReference>
<dbReference type="Proteomes" id="UP000036850">
    <property type="component" value="Unassembled WGS sequence"/>
</dbReference>
<gene>
    <name evidence="2" type="ORF">AC626_01805</name>
</gene>
<name>A0A0L0EX29_9GAMM</name>
<proteinExistence type="predicted"/>
<feature type="domain" description="Glycosyl hydrolase family 92 N-terminal" evidence="1">
    <location>
        <begin position="1"/>
        <end position="93"/>
    </location>
</feature>
<evidence type="ECO:0000259" key="1">
    <source>
        <dbReference type="Pfam" id="PF17678"/>
    </source>
</evidence>
<evidence type="ECO:0000313" key="3">
    <source>
        <dbReference type="Proteomes" id="UP000036850"/>
    </source>
</evidence>
<dbReference type="AlphaFoldDB" id="A0A0L0EX29"/>
<dbReference type="Pfam" id="PF17678">
    <property type="entry name" value="Glyco_hydro_92N"/>
    <property type="match status" value="1"/>
</dbReference>
<sequence length="97" mass="10456">MPFTKDITFSPATDPINAYYSAGFSHDNETATPGYYQVGLDNGVNVELAATTRTGIANFTFDQADNAKLLFRTSYSQLGSGDAYVKVDAQKAKSQGM</sequence>
<dbReference type="PATRIC" id="fig|43658.6.peg.4930"/>
<accession>A0A0L0EX29</accession>
<dbReference type="EMBL" id="LFZX01000006">
    <property type="protein sequence ID" value="KNC68990.1"/>
    <property type="molecule type" value="Genomic_DNA"/>
</dbReference>
<comment type="caution">
    <text evidence="2">The sequence shown here is derived from an EMBL/GenBank/DDBJ whole genome shotgun (WGS) entry which is preliminary data.</text>
</comment>
<protein>
    <recommendedName>
        <fullName evidence="1">Glycosyl hydrolase family 92 N-terminal domain-containing protein</fullName>
    </recommendedName>
</protein>
<reference evidence="3" key="1">
    <citation type="submission" date="2015-07" db="EMBL/GenBank/DDBJ databases">
        <title>Draft genome sequence of a Pseudoalteromonas rubra strain, OCN096, isolated from Kaneohe Bay, Oahu, Hawaii.</title>
        <authorList>
            <person name="Beurmann S."/>
            <person name="Ushijima B."/>
            <person name="Belcaid M."/>
            <person name="Callahan S.M."/>
            <person name="Aeby G.S."/>
        </authorList>
    </citation>
    <scope>NUCLEOTIDE SEQUENCE [LARGE SCALE GENOMIC DNA]</scope>
    <source>
        <strain evidence="3">OCN096</strain>
    </source>
</reference>
<evidence type="ECO:0000313" key="2">
    <source>
        <dbReference type="EMBL" id="KNC68990.1"/>
    </source>
</evidence>